<dbReference type="Pfam" id="PF13646">
    <property type="entry name" value="HEAT_2"/>
    <property type="match status" value="1"/>
</dbReference>
<dbReference type="EMBL" id="MDJZ01000017">
    <property type="protein sequence ID" value="OUE23790.1"/>
    <property type="molecule type" value="Genomic_DNA"/>
</dbReference>
<organism evidence="2 3">
    <name type="scientific">Clavibacter michiganensis</name>
    <dbReference type="NCBI Taxonomy" id="28447"/>
    <lineage>
        <taxon>Bacteria</taxon>
        <taxon>Bacillati</taxon>
        <taxon>Actinomycetota</taxon>
        <taxon>Actinomycetes</taxon>
        <taxon>Micrococcales</taxon>
        <taxon>Microbacteriaceae</taxon>
        <taxon>Clavibacter</taxon>
    </lineage>
</organism>
<name>A0A251YHM7_9MICO</name>
<evidence type="ECO:0008006" key="4">
    <source>
        <dbReference type="Google" id="ProtNLM"/>
    </source>
</evidence>
<dbReference type="InterPro" id="IPR011989">
    <property type="entry name" value="ARM-like"/>
</dbReference>
<evidence type="ECO:0000313" key="2">
    <source>
        <dbReference type="EMBL" id="OUE23790.1"/>
    </source>
</evidence>
<protein>
    <recommendedName>
        <fullName evidence="4">HEAT repeat domain-containing protein</fullName>
    </recommendedName>
</protein>
<gene>
    <name evidence="2" type="ORF">BFL37_14095</name>
</gene>
<dbReference type="SUPFAM" id="SSF48371">
    <property type="entry name" value="ARM repeat"/>
    <property type="match status" value="1"/>
</dbReference>
<evidence type="ECO:0000313" key="3">
    <source>
        <dbReference type="Proteomes" id="UP000195101"/>
    </source>
</evidence>
<feature type="region of interest" description="Disordered" evidence="1">
    <location>
        <begin position="1"/>
        <end position="21"/>
    </location>
</feature>
<feature type="compositionally biased region" description="Basic and acidic residues" evidence="1">
    <location>
        <begin position="12"/>
        <end position="21"/>
    </location>
</feature>
<proteinExistence type="predicted"/>
<reference evidence="2 3" key="1">
    <citation type="submission" date="2016-08" db="EMBL/GenBank/DDBJ databases">
        <title>Genome sequence of Clavibacter michiganensis spp strain CFBP8019.</title>
        <authorList>
            <person name="Thapa S.P."/>
            <person name="Coaker G."/>
            <person name="Jacques M.-A."/>
        </authorList>
    </citation>
    <scope>NUCLEOTIDE SEQUENCE [LARGE SCALE GENOMIC DNA]</scope>
    <source>
        <strain evidence="2">CFBP8019</strain>
    </source>
</reference>
<comment type="caution">
    <text evidence="2">The sequence shown here is derived from an EMBL/GenBank/DDBJ whole genome shotgun (WGS) entry which is preliminary data.</text>
</comment>
<accession>A0A251YHM7</accession>
<dbReference type="InterPro" id="IPR016024">
    <property type="entry name" value="ARM-type_fold"/>
</dbReference>
<sequence length="249" mass="26594">MTDAARDGGTPEPERPGRPADAEIAARLAAALRAPDASARLQAALTAGTRPDPALVEGLIHRCRVEPDLNVREMLTWALIRHDPEATIPPLIAELASPIPQARSQALHTLSKIGDRRALPAITPALLRDPDDHVARTAWRTASGLVDGDRDPAGARWLSQQLASQLGRGGRDTQASLARAFASVGRAALPVLDRSRRAADARVRIHALAVIAQLGDPDLRFDDAVDEARRASFGAHLAPGRDDDRPSAR</sequence>
<dbReference type="RefSeq" id="WP_241534090.1">
    <property type="nucleotide sequence ID" value="NZ_MDJZ01000017.1"/>
</dbReference>
<keyword evidence="3" id="KW-1185">Reference proteome</keyword>
<dbReference type="Gene3D" id="1.25.10.10">
    <property type="entry name" value="Leucine-rich Repeat Variant"/>
    <property type="match status" value="1"/>
</dbReference>
<evidence type="ECO:0000256" key="1">
    <source>
        <dbReference type="SAM" id="MobiDB-lite"/>
    </source>
</evidence>
<dbReference type="Proteomes" id="UP000195101">
    <property type="component" value="Unassembled WGS sequence"/>
</dbReference>
<dbReference type="AlphaFoldDB" id="A0A251YHM7"/>